<dbReference type="Pfam" id="PF00912">
    <property type="entry name" value="Transgly"/>
    <property type="match status" value="1"/>
</dbReference>
<dbReference type="Gene3D" id="3.40.710.10">
    <property type="entry name" value="DD-peptidase/beta-lactamase superfamily"/>
    <property type="match status" value="2"/>
</dbReference>
<dbReference type="InterPro" id="IPR023346">
    <property type="entry name" value="Lysozyme-like_dom_sf"/>
</dbReference>
<sequence length="633" mass="67138">MPTQEGTATDTAPPPPDRTRGRRRLPARRRRLIDYPRAGKHGFRRWIPSPRLLTGLVLGPLLLLAGVCVVVYLNVRIPDPDQDVTRQATVVTYADGSVMGTVGVTSRRDVPLAQVPLSVRHAVLAAEDREFYNESGVSPQGIARALIADVQGKALQGGSTITQQYVKNAFLSSSRTMTRKLDELFISMKLDNERSKDQILQDYLNSIYFGRGAYGIEAAAQAYFGRDVNALDESQAAYLGAIIQAPSSYDPVARPELLPVVKDRWRYVVNGMVSSGWLPADRARRLAFPRLQPVRQHPSGDQAPYLMALATGELNANGISEQQVATGGLRVRTTVQRPAEEAAVKAVREKILSQLSSGRPVDADVRVGFAAVRPSDGAIIALYGGRDFNRREFNDVTQSAVPAGRVFKPLVAAGILAADGEPLTGGLADGALSPDSTALDTGTHRAGAQAIRAAVVRLGIPDRTLGLSSTDGLLTGDVSPHVLDIVDAYATLAAHGVRTAPHLLAEVSDGHGTALYRPRNHSTRALDEGAAAQTNALLCKVAARPAPDHASGPLAFGAPGECGATGESLSDDSAWSVGASEQLATAIAVFRDGPDLKPDPKSRSLAGVAGRRTITGDGLPAQARTAFLAALRL</sequence>
<evidence type="ECO:0000256" key="8">
    <source>
        <dbReference type="SAM" id="MobiDB-lite"/>
    </source>
</evidence>
<evidence type="ECO:0000256" key="5">
    <source>
        <dbReference type="ARBA" id="ARBA00023268"/>
    </source>
</evidence>
<dbReference type="EMBL" id="JARHTQ010000022">
    <property type="protein sequence ID" value="MDF2259391.1"/>
    <property type="molecule type" value="Genomic_DNA"/>
</dbReference>
<dbReference type="PANTHER" id="PTHR32282:SF34">
    <property type="entry name" value="PENICILLIN-BINDING PROTEIN 1A"/>
    <property type="match status" value="1"/>
</dbReference>
<evidence type="ECO:0000259" key="10">
    <source>
        <dbReference type="Pfam" id="PF00912"/>
    </source>
</evidence>
<name>A0ABT5Z6D8_9ACTN</name>
<accession>A0ABT5Z6D8</accession>
<evidence type="ECO:0000256" key="2">
    <source>
        <dbReference type="ARBA" id="ARBA00022670"/>
    </source>
</evidence>
<dbReference type="SUPFAM" id="SSF56601">
    <property type="entry name" value="beta-lactamase/transpeptidase-like"/>
    <property type="match status" value="1"/>
</dbReference>
<keyword evidence="4" id="KW-0808">Transferase</keyword>
<organism evidence="11 12">
    <name type="scientific">Streptantibioticus ferralitis</name>
    <dbReference type="NCBI Taxonomy" id="236510"/>
    <lineage>
        <taxon>Bacteria</taxon>
        <taxon>Bacillati</taxon>
        <taxon>Actinomycetota</taxon>
        <taxon>Actinomycetes</taxon>
        <taxon>Kitasatosporales</taxon>
        <taxon>Streptomycetaceae</taxon>
        <taxon>Streptantibioticus</taxon>
    </lineage>
</organism>
<comment type="catalytic activity">
    <reaction evidence="6">
        <text>Preferential cleavage: (Ac)2-L-Lys-D-Ala-|-D-Ala. Also transpeptidation of peptidyl-alanyl moieties that are N-acyl substituents of D-alanine.</text>
        <dbReference type="EC" id="3.4.16.4"/>
    </reaction>
</comment>
<dbReference type="Proteomes" id="UP001220022">
    <property type="component" value="Unassembled WGS sequence"/>
</dbReference>
<feature type="transmembrane region" description="Helical" evidence="9">
    <location>
        <begin position="52"/>
        <end position="73"/>
    </location>
</feature>
<evidence type="ECO:0000313" key="11">
    <source>
        <dbReference type="EMBL" id="MDF2259391.1"/>
    </source>
</evidence>
<dbReference type="InterPro" id="IPR050396">
    <property type="entry name" value="Glycosyltr_51/Transpeptidase"/>
</dbReference>
<evidence type="ECO:0000256" key="7">
    <source>
        <dbReference type="ARBA" id="ARBA00049902"/>
    </source>
</evidence>
<dbReference type="SUPFAM" id="SSF53955">
    <property type="entry name" value="Lysozyme-like"/>
    <property type="match status" value="1"/>
</dbReference>
<feature type="domain" description="Glycosyl transferase family 51" evidence="10">
    <location>
        <begin position="96"/>
        <end position="272"/>
    </location>
</feature>
<evidence type="ECO:0000256" key="1">
    <source>
        <dbReference type="ARBA" id="ARBA00022645"/>
    </source>
</evidence>
<keyword evidence="12" id="KW-1185">Reference proteome</keyword>
<dbReference type="Gene3D" id="1.10.3810.10">
    <property type="entry name" value="Biosynthetic peptidoglycan transglycosylase-like"/>
    <property type="match status" value="1"/>
</dbReference>
<comment type="caution">
    <text evidence="11">The sequence shown here is derived from an EMBL/GenBank/DDBJ whole genome shotgun (WGS) entry which is preliminary data.</text>
</comment>
<reference evidence="11 12" key="1">
    <citation type="submission" date="2023-03" db="EMBL/GenBank/DDBJ databases">
        <title>Draft genome sequence of type strain Streptomyces ferralitis JCM 14344.</title>
        <authorList>
            <person name="Klaysubun C."/>
            <person name="Duangmal K."/>
        </authorList>
    </citation>
    <scope>NUCLEOTIDE SEQUENCE [LARGE SCALE GENOMIC DNA]</scope>
    <source>
        <strain evidence="11 12">JCM 14344</strain>
    </source>
</reference>
<dbReference type="InterPro" id="IPR012338">
    <property type="entry name" value="Beta-lactam/transpept-like"/>
</dbReference>
<dbReference type="PANTHER" id="PTHR32282">
    <property type="entry name" value="BINDING PROTEIN TRANSPEPTIDASE, PUTATIVE-RELATED"/>
    <property type="match status" value="1"/>
</dbReference>
<evidence type="ECO:0000256" key="9">
    <source>
        <dbReference type="SAM" id="Phobius"/>
    </source>
</evidence>
<keyword evidence="1" id="KW-0121">Carboxypeptidase</keyword>
<evidence type="ECO:0000313" key="12">
    <source>
        <dbReference type="Proteomes" id="UP001220022"/>
    </source>
</evidence>
<keyword evidence="5" id="KW-0511">Multifunctional enzyme</keyword>
<feature type="region of interest" description="Disordered" evidence="8">
    <location>
        <begin position="1"/>
        <end position="24"/>
    </location>
</feature>
<keyword evidence="9" id="KW-0472">Membrane</keyword>
<comment type="catalytic activity">
    <reaction evidence="7">
        <text>[GlcNAc-(1-&gt;4)-Mur2Ac(oyl-L-Ala-gamma-D-Glu-L-Lys-D-Ala-D-Ala)](n)-di-trans,octa-cis-undecaprenyl diphosphate + beta-D-GlcNAc-(1-&gt;4)-Mur2Ac(oyl-L-Ala-gamma-D-Glu-L-Lys-D-Ala-D-Ala)-di-trans,octa-cis-undecaprenyl diphosphate = [GlcNAc-(1-&gt;4)-Mur2Ac(oyl-L-Ala-gamma-D-Glu-L-Lys-D-Ala-D-Ala)](n+1)-di-trans,octa-cis-undecaprenyl diphosphate + di-trans,octa-cis-undecaprenyl diphosphate + H(+)</text>
        <dbReference type="Rhea" id="RHEA:23708"/>
        <dbReference type="Rhea" id="RHEA-COMP:9602"/>
        <dbReference type="Rhea" id="RHEA-COMP:9603"/>
        <dbReference type="ChEBI" id="CHEBI:15378"/>
        <dbReference type="ChEBI" id="CHEBI:58405"/>
        <dbReference type="ChEBI" id="CHEBI:60033"/>
        <dbReference type="ChEBI" id="CHEBI:78435"/>
        <dbReference type="EC" id="2.4.99.28"/>
    </reaction>
</comment>
<keyword evidence="2" id="KW-0645">Protease</keyword>
<dbReference type="RefSeq" id="WP_275818915.1">
    <property type="nucleotide sequence ID" value="NZ_BAAANM010000009.1"/>
</dbReference>
<evidence type="ECO:0000256" key="6">
    <source>
        <dbReference type="ARBA" id="ARBA00034000"/>
    </source>
</evidence>
<keyword evidence="3" id="KW-0328">Glycosyltransferase</keyword>
<protein>
    <submittedName>
        <fullName evidence="11">Transglycosylase domain-containing protein</fullName>
    </submittedName>
</protein>
<proteinExistence type="predicted"/>
<dbReference type="InterPro" id="IPR036950">
    <property type="entry name" value="PBP_transglycosylase"/>
</dbReference>
<keyword evidence="9" id="KW-1133">Transmembrane helix</keyword>
<feature type="compositionally biased region" description="Low complexity" evidence="8">
    <location>
        <begin position="1"/>
        <end position="11"/>
    </location>
</feature>
<dbReference type="InterPro" id="IPR001264">
    <property type="entry name" value="Glyco_trans_51"/>
</dbReference>
<evidence type="ECO:0000256" key="3">
    <source>
        <dbReference type="ARBA" id="ARBA00022676"/>
    </source>
</evidence>
<keyword evidence="2" id="KW-0378">Hydrolase</keyword>
<gene>
    <name evidence="11" type="ORF">P2L57_27870</name>
</gene>
<keyword evidence="9" id="KW-0812">Transmembrane</keyword>
<evidence type="ECO:0000256" key="4">
    <source>
        <dbReference type="ARBA" id="ARBA00022679"/>
    </source>
</evidence>